<proteinExistence type="inferred from homology"/>
<evidence type="ECO:0000313" key="3">
    <source>
        <dbReference type="Proteomes" id="UP000256763"/>
    </source>
</evidence>
<dbReference type="Pfam" id="PF03691">
    <property type="entry name" value="UPF0167"/>
    <property type="match status" value="1"/>
</dbReference>
<name>A0A3E0X0X3_9GAMM</name>
<dbReference type="InterPro" id="IPR005363">
    <property type="entry name" value="UPF0167"/>
</dbReference>
<gene>
    <name evidence="2" type="ORF">CAL65_03195</name>
</gene>
<dbReference type="Proteomes" id="UP000256763">
    <property type="component" value="Unassembled WGS sequence"/>
</dbReference>
<evidence type="ECO:0000256" key="1">
    <source>
        <dbReference type="ARBA" id="ARBA00008525"/>
    </source>
</evidence>
<dbReference type="OrthoDB" id="7065534at2"/>
<dbReference type="RefSeq" id="WP_116300937.1">
    <property type="nucleotide sequence ID" value="NZ_NFZV01000002.1"/>
</dbReference>
<dbReference type="AlphaFoldDB" id="A0A3E0X0X3"/>
<keyword evidence="3" id="KW-1185">Reference proteome</keyword>
<protein>
    <recommendedName>
        <fullName evidence="4">CbrC family protein</fullName>
    </recommendedName>
</protein>
<accession>A0A3E0X0X3</accession>
<sequence length="176" mass="19606">MELPHFKYHPNPVATGSVKASADECACCGQSRGYIYTASFYTSRDTRGPFCPWCIADGTAAAKFEGSFNDTYPLESASVPAGVLEEVECRTPGYASWQQEVWLAHCRDACEFHGDAPASELHALQGEELTEVLQDNMIELEYWQHILEGYVPGGNPCVFKFVCRHCDSKRYSVDMT</sequence>
<evidence type="ECO:0008006" key="4">
    <source>
        <dbReference type="Google" id="ProtNLM"/>
    </source>
</evidence>
<evidence type="ECO:0000313" key="2">
    <source>
        <dbReference type="EMBL" id="RFA38918.1"/>
    </source>
</evidence>
<comment type="similarity">
    <text evidence="1">Belongs to the UPF0167 family.</text>
</comment>
<dbReference type="EMBL" id="NFZW01000002">
    <property type="protein sequence ID" value="RFA38918.1"/>
    <property type="molecule type" value="Genomic_DNA"/>
</dbReference>
<reference evidence="3" key="1">
    <citation type="submission" date="2017-05" db="EMBL/GenBank/DDBJ databases">
        <authorList>
            <person name="Sharma S."/>
            <person name="Sidhu C."/>
            <person name="Pinnaka A.K."/>
        </authorList>
    </citation>
    <scope>NUCLEOTIDE SEQUENCE [LARGE SCALE GENOMIC DNA]</scope>
    <source>
        <strain evidence="3">AK93</strain>
    </source>
</reference>
<comment type="caution">
    <text evidence="2">The sequence shown here is derived from an EMBL/GenBank/DDBJ whole genome shotgun (WGS) entry which is preliminary data.</text>
</comment>
<organism evidence="2 3">
    <name type="scientific">Alkalilimnicola ehrlichii</name>
    <dbReference type="NCBI Taxonomy" id="351052"/>
    <lineage>
        <taxon>Bacteria</taxon>
        <taxon>Pseudomonadati</taxon>
        <taxon>Pseudomonadota</taxon>
        <taxon>Gammaproteobacteria</taxon>
        <taxon>Chromatiales</taxon>
        <taxon>Ectothiorhodospiraceae</taxon>
        <taxon>Alkalilimnicola</taxon>
    </lineage>
</organism>